<dbReference type="PROSITE" id="PS50887">
    <property type="entry name" value="GGDEF"/>
    <property type="match status" value="1"/>
</dbReference>
<feature type="transmembrane region" description="Helical" evidence="6">
    <location>
        <begin position="69"/>
        <end position="91"/>
    </location>
</feature>
<dbReference type="GO" id="GO:1902201">
    <property type="term" value="P:negative regulation of bacterial-type flagellum-dependent cell motility"/>
    <property type="evidence" value="ECO:0007669"/>
    <property type="project" value="TreeGrafter"/>
</dbReference>
<dbReference type="NCBIfam" id="TIGR00254">
    <property type="entry name" value="GGDEF"/>
    <property type="match status" value="1"/>
</dbReference>
<dbReference type="GO" id="GO:0000155">
    <property type="term" value="F:phosphorelay sensor kinase activity"/>
    <property type="evidence" value="ECO:0007669"/>
    <property type="project" value="InterPro"/>
</dbReference>
<evidence type="ECO:0000256" key="6">
    <source>
        <dbReference type="SAM" id="Phobius"/>
    </source>
</evidence>
<dbReference type="InterPro" id="IPR050469">
    <property type="entry name" value="Diguanylate_Cyclase"/>
</dbReference>
<dbReference type="InterPro" id="IPR029787">
    <property type="entry name" value="Nucleotide_cyclase"/>
</dbReference>
<dbReference type="GO" id="GO:0043709">
    <property type="term" value="P:cell adhesion involved in single-species biofilm formation"/>
    <property type="evidence" value="ECO:0007669"/>
    <property type="project" value="TreeGrafter"/>
</dbReference>
<dbReference type="PANTHER" id="PTHR45138">
    <property type="entry name" value="REGULATORY COMPONENTS OF SENSORY TRANSDUCTION SYSTEM"/>
    <property type="match status" value="1"/>
</dbReference>
<dbReference type="GO" id="GO:0005886">
    <property type="term" value="C:plasma membrane"/>
    <property type="evidence" value="ECO:0007669"/>
    <property type="project" value="UniProtKB-SubCell"/>
</dbReference>
<evidence type="ECO:0000313" key="9">
    <source>
        <dbReference type="Proteomes" id="UP000240509"/>
    </source>
</evidence>
<comment type="subcellular location">
    <subcellularLocation>
        <location evidence="1">Cell membrane</location>
        <topology evidence="1">Multi-pass membrane protein</topology>
    </subcellularLocation>
</comment>
<dbReference type="CDD" id="cd01949">
    <property type="entry name" value="GGDEF"/>
    <property type="match status" value="1"/>
</dbReference>
<organism evidence="8 9">
    <name type="scientific">Alkalicoccus saliphilus</name>
    <dbReference type="NCBI Taxonomy" id="200989"/>
    <lineage>
        <taxon>Bacteria</taxon>
        <taxon>Bacillati</taxon>
        <taxon>Bacillota</taxon>
        <taxon>Bacilli</taxon>
        <taxon>Bacillales</taxon>
        <taxon>Bacillaceae</taxon>
        <taxon>Alkalicoccus</taxon>
    </lineage>
</organism>
<dbReference type="OrthoDB" id="9759607at2"/>
<keyword evidence="9" id="KW-1185">Reference proteome</keyword>
<dbReference type="Gene3D" id="3.30.70.270">
    <property type="match status" value="1"/>
</dbReference>
<name>A0A2T4U4H1_9BACI</name>
<dbReference type="SMART" id="SM00267">
    <property type="entry name" value="GGDEF"/>
    <property type="match status" value="1"/>
</dbReference>
<dbReference type="EMBL" id="PZJJ01000021">
    <property type="protein sequence ID" value="PTL38297.1"/>
    <property type="molecule type" value="Genomic_DNA"/>
</dbReference>
<dbReference type="Pfam" id="PF00990">
    <property type="entry name" value="GGDEF"/>
    <property type="match status" value="1"/>
</dbReference>
<feature type="transmembrane region" description="Helical" evidence="6">
    <location>
        <begin position="97"/>
        <end position="120"/>
    </location>
</feature>
<keyword evidence="5 6" id="KW-0472">Membrane</keyword>
<dbReference type="InterPro" id="IPR043128">
    <property type="entry name" value="Rev_trsase/Diguanyl_cyclase"/>
</dbReference>
<accession>A0A2T4U4H1</accession>
<dbReference type="FunFam" id="3.30.70.270:FF:000001">
    <property type="entry name" value="Diguanylate cyclase domain protein"/>
    <property type="match status" value="1"/>
</dbReference>
<keyword evidence="3 6" id="KW-0812">Transmembrane</keyword>
<dbReference type="InterPro" id="IPR011620">
    <property type="entry name" value="Sig_transdc_His_kinase_LytS_TM"/>
</dbReference>
<reference evidence="8 9" key="1">
    <citation type="submission" date="2018-03" db="EMBL/GenBank/DDBJ databases">
        <title>Alkalicoccus saliphilus sp. nov., isolated from a mineral pool.</title>
        <authorList>
            <person name="Zhao B."/>
        </authorList>
    </citation>
    <scope>NUCLEOTIDE SEQUENCE [LARGE SCALE GENOMIC DNA]</scope>
    <source>
        <strain evidence="8 9">6AG</strain>
    </source>
</reference>
<evidence type="ECO:0000256" key="2">
    <source>
        <dbReference type="ARBA" id="ARBA00022475"/>
    </source>
</evidence>
<dbReference type="PANTHER" id="PTHR45138:SF9">
    <property type="entry name" value="DIGUANYLATE CYCLASE DGCM-RELATED"/>
    <property type="match status" value="1"/>
</dbReference>
<dbReference type="Proteomes" id="UP000240509">
    <property type="component" value="Unassembled WGS sequence"/>
</dbReference>
<feature type="transmembrane region" description="Helical" evidence="6">
    <location>
        <begin position="132"/>
        <end position="149"/>
    </location>
</feature>
<protein>
    <submittedName>
        <fullName evidence="8">GGDEF domain-containing protein</fullName>
    </submittedName>
</protein>
<sequence length="366" mass="40806">MIFKELISNLAILMACLFLYTHFTKSSVLYNTVSLRLKLFMGIMAGLLSNLLMQYSMEFGETMVDLRHIPVLLTAYYGGAIPALITMGLIISGRFLISVSVSSVTAMLLIAAVTISALLVNKLPTRKSRITAMLTSSNIIFTVVILYLLQDVQTLLFLVPLFWGISYLAGAVAFYTIESTREMQILVKRYREDSLTDSLTGLHNVRQFDEKYNFLTNEAEKNKENLSLLYIDIDYFKNINDTFGHKEGDVVLQQLGTLIQHNVREKDIVSRNGGEEFTVMLPDTTLEEAYTTAERVRAAVEKNSFELETGKTIHITVSIGAASHPETSPAHELIAEADKALYAAKSNGRNQVVTAGDYGTLELQMN</sequence>
<feature type="transmembrane region" description="Helical" evidence="6">
    <location>
        <begin position="35"/>
        <end position="57"/>
    </location>
</feature>
<keyword evidence="2" id="KW-1003">Cell membrane</keyword>
<dbReference type="GO" id="GO:0071555">
    <property type="term" value="P:cell wall organization"/>
    <property type="evidence" value="ECO:0007669"/>
    <property type="project" value="InterPro"/>
</dbReference>
<dbReference type="SUPFAM" id="SSF55073">
    <property type="entry name" value="Nucleotide cyclase"/>
    <property type="match status" value="1"/>
</dbReference>
<dbReference type="PROSITE" id="PS51257">
    <property type="entry name" value="PROKAR_LIPOPROTEIN"/>
    <property type="match status" value="1"/>
</dbReference>
<dbReference type="GO" id="GO:0052621">
    <property type="term" value="F:diguanylate cyclase activity"/>
    <property type="evidence" value="ECO:0007669"/>
    <property type="project" value="TreeGrafter"/>
</dbReference>
<dbReference type="AlphaFoldDB" id="A0A2T4U4H1"/>
<feature type="domain" description="GGDEF" evidence="7">
    <location>
        <begin position="224"/>
        <end position="357"/>
    </location>
</feature>
<evidence type="ECO:0000256" key="4">
    <source>
        <dbReference type="ARBA" id="ARBA00022989"/>
    </source>
</evidence>
<feature type="transmembrane region" description="Helical" evidence="6">
    <location>
        <begin position="7"/>
        <end position="23"/>
    </location>
</feature>
<comment type="caution">
    <text evidence="8">The sequence shown here is derived from an EMBL/GenBank/DDBJ whole genome shotgun (WGS) entry which is preliminary data.</text>
</comment>
<keyword evidence="4 6" id="KW-1133">Transmembrane helix</keyword>
<evidence type="ECO:0000256" key="1">
    <source>
        <dbReference type="ARBA" id="ARBA00004651"/>
    </source>
</evidence>
<evidence type="ECO:0000259" key="7">
    <source>
        <dbReference type="PROSITE" id="PS50887"/>
    </source>
</evidence>
<dbReference type="Pfam" id="PF07694">
    <property type="entry name" value="5TM-5TMR_LYT"/>
    <property type="match status" value="1"/>
</dbReference>
<evidence type="ECO:0000256" key="3">
    <source>
        <dbReference type="ARBA" id="ARBA00022692"/>
    </source>
</evidence>
<proteinExistence type="predicted"/>
<gene>
    <name evidence="8" type="ORF">C6Y45_12295</name>
</gene>
<dbReference type="RefSeq" id="WP_107585526.1">
    <property type="nucleotide sequence ID" value="NZ_PZJJ01000021.1"/>
</dbReference>
<evidence type="ECO:0000313" key="8">
    <source>
        <dbReference type="EMBL" id="PTL38297.1"/>
    </source>
</evidence>
<dbReference type="InterPro" id="IPR000160">
    <property type="entry name" value="GGDEF_dom"/>
</dbReference>
<feature type="transmembrane region" description="Helical" evidence="6">
    <location>
        <begin position="155"/>
        <end position="177"/>
    </location>
</feature>
<evidence type="ECO:0000256" key="5">
    <source>
        <dbReference type="ARBA" id="ARBA00023136"/>
    </source>
</evidence>